<comment type="similarity">
    <text evidence="3 16">Belongs to the peptidase C14A family.</text>
</comment>
<comment type="subcellular location">
    <subcellularLocation>
        <location evidence="2">Cytoplasm</location>
    </subcellularLocation>
    <subcellularLocation>
        <location evidence="1">Nucleus</location>
    </subcellularLocation>
</comment>
<dbReference type="FunFam" id="3.40.50.1460:FF:000008">
    <property type="entry name" value="caspase-8 isoform X1"/>
    <property type="match status" value="1"/>
</dbReference>
<feature type="compositionally biased region" description="Basic and acidic residues" evidence="17">
    <location>
        <begin position="179"/>
        <end position="191"/>
    </location>
</feature>
<evidence type="ECO:0000256" key="14">
    <source>
        <dbReference type="ARBA" id="ARBA00066479"/>
    </source>
</evidence>
<protein>
    <recommendedName>
        <fullName evidence="15">Caspase-8</fullName>
        <ecNumber evidence="14">3.4.22.61</ecNumber>
    </recommendedName>
</protein>
<organism evidence="21 23">
    <name type="scientific">Clupea harengus</name>
    <name type="common">Atlantic herring</name>
    <dbReference type="NCBI Taxonomy" id="7950"/>
    <lineage>
        <taxon>Eukaryota</taxon>
        <taxon>Metazoa</taxon>
        <taxon>Chordata</taxon>
        <taxon>Craniata</taxon>
        <taxon>Vertebrata</taxon>
        <taxon>Euteleostomi</taxon>
        <taxon>Actinopterygii</taxon>
        <taxon>Neopterygii</taxon>
        <taxon>Teleostei</taxon>
        <taxon>Clupei</taxon>
        <taxon>Clupeiformes</taxon>
        <taxon>Clupeoidei</taxon>
        <taxon>Clupeidae</taxon>
        <taxon>Clupea</taxon>
    </lineage>
</organism>
<dbReference type="GO" id="GO:0051604">
    <property type="term" value="P:protein maturation"/>
    <property type="evidence" value="ECO:0007669"/>
    <property type="project" value="UniProtKB-ARBA"/>
</dbReference>
<dbReference type="Proteomes" id="UP000515152">
    <property type="component" value="Unplaced"/>
</dbReference>
<evidence type="ECO:0000256" key="5">
    <source>
        <dbReference type="ARBA" id="ARBA00022553"/>
    </source>
</evidence>
<dbReference type="GO" id="GO:0006508">
    <property type="term" value="P:proteolysis"/>
    <property type="evidence" value="ECO:0007669"/>
    <property type="project" value="UniProtKB-KW"/>
</dbReference>
<dbReference type="GO" id="GO:0032991">
    <property type="term" value="C:protein-containing complex"/>
    <property type="evidence" value="ECO:0007669"/>
    <property type="project" value="UniProtKB-ARBA"/>
</dbReference>
<evidence type="ECO:0000256" key="6">
    <source>
        <dbReference type="ARBA" id="ARBA00022670"/>
    </source>
</evidence>
<dbReference type="AlphaFoldDB" id="A0A8M1KE44"/>
<name>A0A8M1KE44_CLUHA</name>
<evidence type="ECO:0000256" key="11">
    <source>
        <dbReference type="ARBA" id="ARBA00023145"/>
    </source>
</evidence>
<sequence length="481" mass="54989">MDNNLQLLLKIDHELNSAEVASLKFLCSDVVGKKHLEIVSDANDLFVRLNEQDRMNGDMMFLQELLFTIKRFDLLRDMGSSEQQVLTSLQKGRDFYDGLSSYRKMLFDVAENMTSEKLSSFKFLVNLPRGKLEASATILDVFTEMEKQQQLTEDDVEKLEQILNHCDKQLAGKVEEYRLSKTGDSSRHEQENNLLPESMKNLSVETRREEDYQNTPRNRSQSVVSDAGPVINDQDDSYPMNSKPRGICLIINNDKFHRHPDRKGTDKDENDLQRVFEWLHFTVNVKKDLTGQEMEFVVQEYANKSHSAYDALVVCVLSHGMEGTVLGVDGEEVPIKQLYRPFTACRTLTGKPKLFFIQACQGGAYQKGQIVEDGPNEQLGERFEEDALNPMLHKPSVAAEADVLIGMSTVEEFKSFRHTTFGSIYIQALCRALESGCPKKEDLLTILTRVNNEISKRDYNTYKQMPQPKYTLTRKLVLPVD</sequence>
<feature type="domain" description="Caspase family p20" evidence="20">
    <location>
        <begin position="244"/>
        <end position="364"/>
    </location>
</feature>
<dbReference type="SMART" id="SM00031">
    <property type="entry name" value="DED"/>
    <property type="match status" value="2"/>
</dbReference>
<evidence type="ECO:0000256" key="15">
    <source>
        <dbReference type="ARBA" id="ARBA00068172"/>
    </source>
</evidence>
<evidence type="ECO:0000256" key="10">
    <source>
        <dbReference type="ARBA" id="ARBA00022807"/>
    </source>
</evidence>
<evidence type="ECO:0000313" key="22">
    <source>
        <dbReference type="RefSeq" id="XP_042562171.1"/>
    </source>
</evidence>
<dbReference type="GO" id="GO:0005737">
    <property type="term" value="C:cytoplasm"/>
    <property type="evidence" value="ECO:0007669"/>
    <property type="project" value="UniProtKB-SubCell"/>
</dbReference>
<keyword evidence="8" id="KW-0677">Repeat</keyword>
<evidence type="ECO:0000256" key="1">
    <source>
        <dbReference type="ARBA" id="ARBA00004123"/>
    </source>
</evidence>
<keyword evidence="5" id="KW-0597">Phosphoprotein</keyword>
<keyword evidence="4" id="KW-0963">Cytoplasm</keyword>
<dbReference type="InterPro" id="IPR002138">
    <property type="entry name" value="Pept_C14_p10"/>
</dbReference>
<gene>
    <name evidence="22 23" type="primary">LOC122131586</name>
</gene>
<evidence type="ECO:0000313" key="21">
    <source>
        <dbReference type="Proteomes" id="UP000515152"/>
    </source>
</evidence>
<evidence type="ECO:0000259" key="18">
    <source>
        <dbReference type="PROSITE" id="PS50168"/>
    </source>
</evidence>
<dbReference type="RefSeq" id="XP_042562171.1">
    <property type="nucleotide sequence ID" value="XM_042706237.1"/>
</dbReference>
<dbReference type="GeneTree" id="ENSGT00940000166591"/>
<keyword evidence="10" id="KW-0788">Thiol protease</keyword>
<evidence type="ECO:0000256" key="12">
    <source>
        <dbReference type="ARBA" id="ARBA00023242"/>
    </source>
</evidence>
<keyword evidence="11" id="KW-0865">Zymogen</keyword>
<dbReference type="InterPro" id="IPR001875">
    <property type="entry name" value="DED_dom"/>
</dbReference>
<dbReference type="KEGG" id="char:122131586"/>
<evidence type="ECO:0000256" key="8">
    <source>
        <dbReference type="ARBA" id="ARBA00022737"/>
    </source>
</evidence>
<keyword evidence="21" id="KW-1185">Reference proteome</keyword>
<comment type="catalytic activity">
    <reaction evidence="13">
        <text>Strict requirement for Asp at position P1 and has a preferred cleavage sequence of (Leu/Asp/Val)-Glu-Thr-Asp-|-(Gly/Ser/Ala).</text>
        <dbReference type="EC" id="3.4.22.61"/>
    </reaction>
</comment>
<feature type="domain" description="DED" evidence="18">
    <location>
        <begin position="101"/>
        <end position="176"/>
    </location>
</feature>
<evidence type="ECO:0000256" key="4">
    <source>
        <dbReference type="ARBA" id="ARBA00022490"/>
    </source>
</evidence>
<feature type="region of interest" description="Disordered" evidence="17">
    <location>
        <begin position="179"/>
        <end position="238"/>
    </location>
</feature>
<dbReference type="CDD" id="cd00032">
    <property type="entry name" value="CASc"/>
    <property type="match status" value="1"/>
</dbReference>
<evidence type="ECO:0000256" key="7">
    <source>
        <dbReference type="ARBA" id="ARBA00022703"/>
    </source>
</evidence>
<keyword evidence="7" id="KW-0053">Apoptosis</keyword>
<evidence type="ECO:0000259" key="20">
    <source>
        <dbReference type="PROSITE" id="PS50208"/>
    </source>
</evidence>
<evidence type="ECO:0000256" key="3">
    <source>
        <dbReference type="ARBA" id="ARBA00010134"/>
    </source>
</evidence>
<dbReference type="OrthoDB" id="6114029at2759"/>
<keyword evidence="12" id="KW-0539">Nucleus</keyword>
<reference evidence="22 23" key="1">
    <citation type="submission" date="2025-04" db="UniProtKB">
        <authorList>
            <consortium name="RefSeq"/>
        </authorList>
    </citation>
    <scope>IDENTIFICATION</scope>
</reference>
<dbReference type="PANTHER" id="PTHR48169">
    <property type="entry name" value="DED DOMAIN-CONTAINING PROTEIN"/>
    <property type="match status" value="1"/>
</dbReference>
<dbReference type="PROSITE" id="PS01122">
    <property type="entry name" value="CASPASE_CYS"/>
    <property type="match status" value="1"/>
</dbReference>
<evidence type="ECO:0000256" key="16">
    <source>
        <dbReference type="RuleBase" id="RU003971"/>
    </source>
</evidence>
<dbReference type="GO" id="GO:0004197">
    <property type="term" value="F:cysteine-type endopeptidase activity"/>
    <property type="evidence" value="ECO:0007669"/>
    <property type="project" value="InterPro"/>
</dbReference>
<dbReference type="InterPro" id="IPR033139">
    <property type="entry name" value="Caspase_cys_AS"/>
</dbReference>
<dbReference type="InterPro" id="IPR001309">
    <property type="entry name" value="Pept_C14_p20"/>
</dbReference>
<feature type="domain" description="DED" evidence="18">
    <location>
        <begin position="3"/>
        <end position="80"/>
    </location>
</feature>
<dbReference type="CDD" id="cd08792">
    <property type="entry name" value="DED_Caspase_8_10_r1"/>
    <property type="match status" value="1"/>
</dbReference>
<dbReference type="PANTHER" id="PTHR48169:SF7">
    <property type="entry name" value="CASPASE 10"/>
    <property type="match status" value="1"/>
</dbReference>
<evidence type="ECO:0000259" key="19">
    <source>
        <dbReference type="PROSITE" id="PS50207"/>
    </source>
</evidence>
<dbReference type="InterPro" id="IPR011600">
    <property type="entry name" value="Pept_C14_caspase"/>
</dbReference>
<dbReference type="GO" id="GO:0005634">
    <property type="term" value="C:nucleus"/>
    <property type="evidence" value="ECO:0007669"/>
    <property type="project" value="UniProtKB-SubCell"/>
</dbReference>
<dbReference type="InterPro" id="IPR015917">
    <property type="entry name" value="Pept_C14A"/>
</dbReference>
<dbReference type="PROSITE" id="PS50168">
    <property type="entry name" value="DED"/>
    <property type="match status" value="2"/>
</dbReference>
<feature type="compositionally biased region" description="Polar residues" evidence="17">
    <location>
        <begin position="213"/>
        <end position="224"/>
    </location>
</feature>
<proteinExistence type="inferred from homology"/>
<dbReference type="GO" id="GO:0043065">
    <property type="term" value="P:positive regulation of apoptotic process"/>
    <property type="evidence" value="ECO:0007669"/>
    <property type="project" value="UniProtKB-ARBA"/>
</dbReference>
<keyword evidence="6" id="KW-0645">Protease</keyword>
<dbReference type="EC" id="3.4.22.61" evidence="14"/>
<dbReference type="Pfam" id="PF00656">
    <property type="entry name" value="Peptidase_C14"/>
    <property type="match status" value="1"/>
</dbReference>
<dbReference type="GO" id="GO:0006915">
    <property type="term" value="P:apoptotic process"/>
    <property type="evidence" value="ECO:0007669"/>
    <property type="project" value="UniProtKB-KW"/>
</dbReference>
<dbReference type="PROSITE" id="PS50207">
    <property type="entry name" value="CASPASE_P10"/>
    <property type="match status" value="1"/>
</dbReference>
<dbReference type="RefSeq" id="XP_042562172.1">
    <property type="nucleotide sequence ID" value="XM_042706238.1"/>
</dbReference>
<dbReference type="CDD" id="cd08334">
    <property type="entry name" value="DED_Caspase_8_10_r2"/>
    <property type="match status" value="1"/>
</dbReference>
<dbReference type="Pfam" id="PF01335">
    <property type="entry name" value="DED"/>
    <property type="match status" value="2"/>
</dbReference>
<dbReference type="GO" id="GO:0005886">
    <property type="term" value="C:plasma membrane"/>
    <property type="evidence" value="ECO:0007669"/>
    <property type="project" value="UniProtKB-ARBA"/>
</dbReference>
<keyword evidence="9" id="KW-0378">Hydrolase</keyword>
<evidence type="ECO:0000256" key="9">
    <source>
        <dbReference type="ARBA" id="ARBA00022801"/>
    </source>
</evidence>
<accession>A0A8M1KE44</accession>
<evidence type="ECO:0000256" key="17">
    <source>
        <dbReference type="SAM" id="MobiDB-lite"/>
    </source>
</evidence>
<evidence type="ECO:0000256" key="13">
    <source>
        <dbReference type="ARBA" id="ARBA00051626"/>
    </source>
</evidence>
<dbReference type="FunFam" id="1.10.533.10:FF:000016">
    <property type="entry name" value="CASP8 and FADD-like apoptosis regulator"/>
    <property type="match status" value="1"/>
</dbReference>
<dbReference type="GeneID" id="122131586"/>
<feature type="domain" description="Caspase family p10" evidence="19">
    <location>
        <begin position="393"/>
        <end position="478"/>
    </location>
</feature>
<feature type="compositionally biased region" description="Polar residues" evidence="17">
    <location>
        <begin position="192"/>
        <end position="204"/>
    </location>
</feature>
<dbReference type="PROSITE" id="PS50208">
    <property type="entry name" value="CASPASE_P20"/>
    <property type="match status" value="1"/>
</dbReference>
<dbReference type="SMART" id="SM00115">
    <property type="entry name" value="CASc"/>
    <property type="match status" value="1"/>
</dbReference>
<evidence type="ECO:0000256" key="2">
    <source>
        <dbReference type="ARBA" id="ARBA00004496"/>
    </source>
</evidence>
<evidence type="ECO:0000313" key="23">
    <source>
        <dbReference type="RefSeq" id="XP_042562172.1"/>
    </source>
</evidence>